<evidence type="ECO:0000313" key="1">
    <source>
        <dbReference type="EMBL" id="KAJ7421216.1"/>
    </source>
</evidence>
<accession>A0ABQ9DFY5</accession>
<proteinExistence type="predicted"/>
<organism evidence="1 2">
    <name type="scientific">Willisornis vidua</name>
    <name type="common">Xingu scale-backed antbird</name>
    <dbReference type="NCBI Taxonomy" id="1566151"/>
    <lineage>
        <taxon>Eukaryota</taxon>
        <taxon>Metazoa</taxon>
        <taxon>Chordata</taxon>
        <taxon>Craniata</taxon>
        <taxon>Vertebrata</taxon>
        <taxon>Euteleostomi</taxon>
        <taxon>Archelosauria</taxon>
        <taxon>Archosauria</taxon>
        <taxon>Dinosauria</taxon>
        <taxon>Saurischia</taxon>
        <taxon>Theropoda</taxon>
        <taxon>Coelurosauria</taxon>
        <taxon>Aves</taxon>
        <taxon>Neognathae</taxon>
        <taxon>Neoaves</taxon>
        <taxon>Telluraves</taxon>
        <taxon>Australaves</taxon>
        <taxon>Passeriformes</taxon>
        <taxon>Thamnophilidae</taxon>
        <taxon>Willisornis</taxon>
    </lineage>
</organism>
<sequence length="83" mass="9138">MPAGFKMDLPLAKAKPISDSTSGITNLRSGKIVVQQQPEREYVKVIALQTPSYYSHEHHKKTGTGQTACHLTEKCPKIDEEGS</sequence>
<keyword evidence="2" id="KW-1185">Reference proteome</keyword>
<protein>
    <recommendedName>
        <fullName evidence="3">Vitellogenin</fullName>
    </recommendedName>
</protein>
<evidence type="ECO:0000313" key="2">
    <source>
        <dbReference type="Proteomes" id="UP001145742"/>
    </source>
</evidence>
<reference evidence="1" key="1">
    <citation type="submission" date="2019-10" db="EMBL/GenBank/DDBJ databases">
        <authorList>
            <person name="Soares A.E.R."/>
            <person name="Aleixo A."/>
            <person name="Schneider P."/>
            <person name="Miyaki C.Y."/>
            <person name="Schneider M.P."/>
            <person name="Mello C."/>
            <person name="Vasconcelos A.T.R."/>
        </authorList>
    </citation>
    <scope>NUCLEOTIDE SEQUENCE</scope>
    <source>
        <tissue evidence="1">Muscle</tissue>
    </source>
</reference>
<comment type="caution">
    <text evidence="1">The sequence shown here is derived from an EMBL/GenBank/DDBJ whole genome shotgun (WGS) entry which is preliminary data.</text>
</comment>
<name>A0ABQ9DFY5_9PASS</name>
<dbReference type="EMBL" id="WHWB01033234">
    <property type="protein sequence ID" value="KAJ7421216.1"/>
    <property type="molecule type" value="Genomic_DNA"/>
</dbReference>
<gene>
    <name evidence="1" type="ORF">WISP_43898</name>
</gene>
<evidence type="ECO:0008006" key="3">
    <source>
        <dbReference type="Google" id="ProtNLM"/>
    </source>
</evidence>
<dbReference type="Proteomes" id="UP001145742">
    <property type="component" value="Unassembled WGS sequence"/>
</dbReference>